<proteinExistence type="predicted"/>
<protein>
    <submittedName>
        <fullName evidence="2">Uncharacterized protein</fullName>
    </submittedName>
</protein>
<reference evidence="2" key="1">
    <citation type="submission" date="2022-11" db="UniProtKB">
        <authorList>
            <consortium name="WormBaseParasite"/>
        </authorList>
    </citation>
    <scope>IDENTIFICATION</scope>
</reference>
<sequence>TPQNALFGPDGRLFLPHLSKERNCANVEKTGYSFDSYMHIRSRSHLAPKVKILQDRPTEISTSQN</sequence>
<accession>A0A915HID1</accession>
<dbReference type="Proteomes" id="UP000887565">
    <property type="component" value="Unplaced"/>
</dbReference>
<evidence type="ECO:0000313" key="2">
    <source>
        <dbReference type="WBParaSite" id="nRc.2.0.1.t01768-RA"/>
    </source>
</evidence>
<organism evidence="1 2">
    <name type="scientific">Romanomermis culicivorax</name>
    <name type="common">Nematode worm</name>
    <dbReference type="NCBI Taxonomy" id="13658"/>
    <lineage>
        <taxon>Eukaryota</taxon>
        <taxon>Metazoa</taxon>
        <taxon>Ecdysozoa</taxon>
        <taxon>Nematoda</taxon>
        <taxon>Enoplea</taxon>
        <taxon>Dorylaimia</taxon>
        <taxon>Mermithida</taxon>
        <taxon>Mermithoidea</taxon>
        <taxon>Mermithidae</taxon>
        <taxon>Romanomermis</taxon>
    </lineage>
</organism>
<dbReference type="AlphaFoldDB" id="A0A915HID1"/>
<name>A0A915HID1_ROMCU</name>
<evidence type="ECO:0000313" key="1">
    <source>
        <dbReference type="Proteomes" id="UP000887565"/>
    </source>
</evidence>
<keyword evidence="1" id="KW-1185">Reference proteome</keyword>
<dbReference type="WBParaSite" id="nRc.2.0.1.t01768-RA">
    <property type="protein sequence ID" value="nRc.2.0.1.t01768-RA"/>
    <property type="gene ID" value="nRc.2.0.1.g01768"/>
</dbReference>